<protein>
    <submittedName>
        <fullName evidence="1">Uncharacterized protein</fullName>
    </submittedName>
</protein>
<dbReference type="AlphaFoldDB" id="A0A1E5WKL3"/>
<name>A0A1E5WKL3_9POAL</name>
<feature type="non-terminal residue" evidence="1">
    <location>
        <position position="1"/>
    </location>
</feature>
<sequence length="18" mass="1995">LLPGHERPLQPGRHMCGP</sequence>
<evidence type="ECO:0000313" key="2">
    <source>
        <dbReference type="Proteomes" id="UP000095767"/>
    </source>
</evidence>
<evidence type="ECO:0000313" key="1">
    <source>
        <dbReference type="EMBL" id="OEL37909.1"/>
    </source>
</evidence>
<dbReference type="Proteomes" id="UP000095767">
    <property type="component" value="Unassembled WGS sequence"/>
</dbReference>
<comment type="caution">
    <text evidence="1">The sequence shown here is derived from an EMBL/GenBank/DDBJ whole genome shotgun (WGS) entry which is preliminary data.</text>
</comment>
<accession>A0A1E5WKL3</accession>
<reference evidence="1 2" key="1">
    <citation type="submission" date="2016-09" db="EMBL/GenBank/DDBJ databases">
        <title>The draft genome of Dichanthelium oligosanthes: A C3 panicoid grass species.</title>
        <authorList>
            <person name="Studer A.J."/>
            <person name="Schnable J.C."/>
            <person name="Brutnell T.P."/>
        </authorList>
    </citation>
    <scope>NUCLEOTIDE SEQUENCE [LARGE SCALE GENOMIC DNA]</scope>
    <source>
        <strain evidence="2">cv. Kellogg 1175</strain>
        <tissue evidence="1">Leaf</tissue>
    </source>
</reference>
<proteinExistence type="predicted"/>
<dbReference type="EMBL" id="LWDX02003765">
    <property type="protein sequence ID" value="OEL37909.1"/>
    <property type="molecule type" value="Genomic_DNA"/>
</dbReference>
<gene>
    <name evidence="1" type="ORF">BAE44_0001072</name>
</gene>
<organism evidence="1 2">
    <name type="scientific">Dichanthelium oligosanthes</name>
    <dbReference type="NCBI Taxonomy" id="888268"/>
    <lineage>
        <taxon>Eukaryota</taxon>
        <taxon>Viridiplantae</taxon>
        <taxon>Streptophyta</taxon>
        <taxon>Embryophyta</taxon>
        <taxon>Tracheophyta</taxon>
        <taxon>Spermatophyta</taxon>
        <taxon>Magnoliopsida</taxon>
        <taxon>Liliopsida</taxon>
        <taxon>Poales</taxon>
        <taxon>Poaceae</taxon>
        <taxon>PACMAD clade</taxon>
        <taxon>Panicoideae</taxon>
        <taxon>Panicodae</taxon>
        <taxon>Paniceae</taxon>
        <taxon>Dichantheliinae</taxon>
        <taxon>Dichanthelium</taxon>
    </lineage>
</organism>
<keyword evidence="2" id="KW-1185">Reference proteome</keyword>